<dbReference type="InterPro" id="IPR001387">
    <property type="entry name" value="Cro/C1-type_HTH"/>
</dbReference>
<keyword evidence="1" id="KW-0238">DNA-binding</keyword>
<dbReference type="Gene3D" id="1.10.260.40">
    <property type="entry name" value="lambda repressor-like DNA-binding domains"/>
    <property type="match status" value="1"/>
</dbReference>
<dbReference type="RefSeq" id="WP_072904355.1">
    <property type="nucleotide sequence ID" value="NZ_FRAD01000025.1"/>
</dbReference>
<dbReference type="PROSITE" id="PS50943">
    <property type="entry name" value="HTH_CROC1"/>
    <property type="match status" value="1"/>
</dbReference>
<reference evidence="3 4" key="1">
    <citation type="submission" date="2016-11" db="EMBL/GenBank/DDBJ databases">
        <authorList>
            <person name="Jaros S."/>
            <person name="Januszkiewicz K."/>
            <person name="Wedrychowicz H."/>
        </authorList>
    </citation>
    <scope>NUCLEOTIDE SEQUENCE [LARGE SCALE GENOMIC DNA]</scope>
    <source>
        <strain evidence="3 4">DSM 3090</strain>
    </source>
</reference>
<proteinExistence type="predicted"/>
<dbReference type="PANTHER" id="PTHR46558">
    <property type="entry name" value="TRACRIPTIONAL REGULATORY PROTEIN-RELATED-RELATED"/>
    <property type="match status" value="1"/>
</dbReference>
<sequence length="159" mass="18470">MNVGERIKSLRISKGLTQDELANKIGVKKAAVYKYESGIIENIKRSTIQEMAKIFEVSPCYLLGWEDDSSQLFKLEYEEKALLENFRKLNNFGKNEAKKRVEELTYINKYIHNDEMCAAVAEEKAEYLIPVAAHADDLTEEEKDEANKLFDEFYDKCKR</sequence>
<evidence type="ECO:0000256" key="1">
    <source>
        <dbReference type="ARBA" id="ARBA00023125"/>
    </source>
</evidence>
<dbReference type="SUPFAM" id="SSF47413">
    <property type="entry name" value="lambda repressor-like DNA-binding domains"/>
    <property type="match status" value="1"/>
</dbReference>
<name>A0A1M6S4A7_9CLOT</name>
<protein>
    <submittedName>
        <fullName evidence="3">Transcriptional regulator, contains XRE-family HTH domain</fullName>
    </submittedName>
</protein>
<keyword evidence="4" id="KW-1185">Reference proteome</keyword>
<feature type="domain" description="HTH cro/C1-type" evidence="2">
    <location>
        <begin position="7"/>
        <end position="62"/>
    </location>
</feature>
<dbReference type="PANTHER" id="PTHR46558:SF11">
    <property type="entry name" value="HTH-TYPE TRANSCRIPTIONAL REGULATOR XRE"/>
    <property type="match status" value="1"/>
</dbReference>
<dbReference type="OrthoDB" id="9815805at2"/>
<dbReference type="GO" id="GO:0003677">
    <property type="term" value="F:DNA binding"/>
    <property type="evidence" value="ECO:0007669"/>
    <property type="project" value="UniProtKB-KW"/>
</dbReference>
<dbReference type="Pfam" id="PF01381">
    <property type="entry name" value="HTH_3"/>
    <property type="match status" value="1"/>
</dbReference>
<organism evidence="3 4">
    <name type="scientific">Hathewaya proteolytica DSM 3090</name>
    <dbReference type="NCBI Taxonomy" id="1121331"/>
    <lineage>
        <taxon>Bacteria</taxon>
        <taxon>Bacillati</taxon>
        <taxon>Bacillota</taxon>
        <taxon>Clostridia</taxon>
        <taxon>Eubacteriales</taxon>
        <taxon>Clostridiaceae</taxon>
        <taxon>Hathewaya</taxon>
    </lineage>
</organism>
<evidence type="ECO:0000313" key="4">
    <source>
        <dbReference type="Proteomes" id="UP000183952"/>
    </source>
</evidence>
<evidence type="ECO:0000313" key="3">
    <source>
        <dbReference type="EMBL" id="SHK39530.1"/>
    </source>
</evidence>
<evidence type="ECO:0000259" key="2">
    <source>
        <dbReference type="PROSITE" id="PS50943"/>
    </source>
</evidence>
<dbReference type="SMART" id="SM00530">
    <property type="entry name" value="HTH_XRE"/>
    <property type="match status" value="1"/>
</dbReference>
<dbReference type="InterPro" id="IPR010982">
    <property type="entry name" value="Lambda_DNA-bd_dom_sf"/>
</dbReference>
<dbReference type="STRING" id="1121331.SAMN02745248_02451"/>
<dbReference type="EMBL" id="FRAD01000025">
    <property type="protein sequence ID" value="SHK39530.1"/>
    <property type="molecule type" value="Genomic_DNA"/>
</dbReference>
<gene>
    <name evidence="3" type="ORF">SAMN02745248_02451</name>
</gene>
<dbReference type="CDD" id="cd00093">
    <property type="entry name" value="HTH_XRE"/>
    <property type="match status" value="1"/>
</dbReference>
<accession>A0A1M6S4A7</accession>
<dbReference type="AlphaFoldDB" id="A0A1M6S4A7"/>
<dbReference type="Proteomes" id="UP000183952">
    <property type="component" value="Unassembled WGS sequence"/>
</dbReference>